<dbReference type="GO" id="GO:0003677">
    <property type="term" value="F:DNA binding"/>
    <property type="evidence" value="ECO:0007669"/>
    <property type="project" value="InterPro"/>
</dbReference>
<keyword evidence="3" id="KW-1185">Reference proteome</keyword>
<dbReference type="PANTHER" id="PTHR33055:SF3">
    <property type="entry name" value="PUTATIVE TRANSPOSASE FOR IS117-RELATED"/>
    <property type="match status" value="1"/>
</dbReference>
<accession>A0A512NS32</accession>
<dbReference type="PANTHER" id="PTHR33055">
    <property type="entry name" value="TRANSPOSASE FOR INSERTION SEQUENCE ELEMENT IS1111A"/>
    <property type="match status" value="1"/>
</dbReference>
<dbReference type="AlphaFoldDB" id="A0A512NS32"/>
<evidence type="ECO:0000313" key="3">
    <source>
        <dbReference type="Proteomes" id="UP000321058"/>
    </source>
</evidence>
<dbReference type="EMBL" id="BKAJ01000252">
    <property type="protein sequence ID" value="GEP61760.1"/>
    <property type="molecule type" value="Genomic_DNA"/>
</dbReference>
<protein>
    <recommendedName>
        <fullName evidence="1">Transposase IS116/IS110/IS902 C-terminal domain-containing protein</fullName>
    </recommendedName>
</protein>
<dbReference type="InterPro" id="IPR003346">
    <property type="entry name" value="Transposase_20"/>
</dbReference>
<dbReference type="Proteomes" id="UP000321058">
    <property type="component" value="Unassembled WGS sequence"/>
</dbReference>
<dbReference type="InterPro" id="IPR047650">
    <property type="entry name" value="Transpos_IS110"/>
</dbReference>
<name>A0A512NS32_9HYPH</name>
<organism evidence="2 3">
    <name type="scientific">Reyranella soli</name>
    <dbReference type="NCBI Taxonomy" id="1230389"/>
    <lineage>
        <taxon>Bacteria</taxon>
        <taxon>Pseudomonadati</taxon>
        <taxon>Pseudomonadota</taxon>
        <taxon>Alphaproteobacteria</taxon>
        <taxon>Hyphomicrobiales</taxon>
        <taxon>Reyranellaceae</taxon>
        <taxon>Reyranella</taxon>
    </lineage>
</organism>
<comment type="caution">
    <text evidence="2">The sequence shown here is derived from an EMBL/GenBank/DDBJ whole genome shotgun (WGS) entry which is preliminary data.</text>
</comment>
<sequence length="123" mass="13102">MTVLHEAQEQLPAHARSALYTIGAQLRALASEINRLEAQILAWHRTDAASRRLATIPGIGPITASAIAAAVPDDAMFRSGRQFAACLVSRRARKAPAARNGLVALASKVTAICDGCSSWARRQ</sequence>
<dbReference type="GO" id="GO:0006313">
    <property type="term" value="P:DNA transposition"/>
    <property type="evidence" value="ECO:0007669"/>
    <property type="project" value="InterPro"/>
</dbReference>
<dbReference type="Pfam" id="PF02371">
    <property type="entry name" value="Transposase_20"/>
    <property type="match status" value="1"/>
</dbReference>
<reference evidence="2 3" key="1">
    <citation type="submission" date="2019-07" db="EMBL/GenBank/DDBJ databases">
        <title>Whole genome shotgun sequence of Reyranella soli NBRC 108950.</title>
        <authorList>
            <person name="Hosoyama A."/>
            <person name="Uohara A."/>
            <person name="Ohji S."/>
            <person name="Ichikawa N."/>
        </authorList>
    </citation>
    <scope>NUCLEOTIDE SEQUENCE [LARGE SCALE GENOMIC DNA]</scope>
    <source>
        <strain evidence="2 3">NBRC 108950</strain>
    </source>
</reference>
<proteinExistence type="predicted"/>
<gene>
    <name evidence="2" type="ORF">RSO01_89260</name>
</gene>
<dbReference type="GO" id="GO:0004803">
    <property type="term" value="F:transposase activity"/>
    <property type="evidence" value="ECO:0007669"/>
    <property type="project" value="InterPro"/>
</dbReference>
<evidence type="ECO:0000259" key="1">
    <source>
        <dbReference type="Pfam" id="PF02371"/>
    </source>
</evidence>
<evidence type="ECO:0000313" key="2">
    <source>
        <dbReference type="EMBL" id="GEP61760.1"/>
    </source>
</evidence>
<feature type="domain" description="Transposase IS116/IS110/IS902 C-terminal" evidence="1">
    <location>
        <begin position="51"/>
        <end position="85"/>
    </location>
</feature>